<dbReference type="AlphaFoldDB" id="A0A7S3R3V7"/>
<dbReference type="Pfam" id="PF01650">
    <property type="entry name" value="Peptidase_C13"/>
    <property type="match status" value="1"/>
</dbReference>
<dbReference type="PANTHER" id="PTHR48067">
    <property type="entry name" value="GPI-ANCHOR TRANSAMIDASE"/>
    <property type="match status" value="1"/>
</dbReference>
<evidence type="ECO:0000256" key="3">
    <source>
        <dbReference type="ARBA" id="ARBA00022502"/>
    </source>
</evidence>
<feature type="region of interest" description="Disordered" evidence="5">
    <location>
        <begin position="305"/>
        <end position="362"/>
    </location>
</feature>
<dbReference type="Gene3D" id="3.40.50.1460">
    <property type="match status" value="1"/>
</dbReference>
<dbReference type="GO" id="GO:0003923">
    <property type="term" value="F:GPI-anchor transamidase activity"/>
    <property type="evidence" value="ECO:0007669"/>
    <property type="project" value="InterPro"/>
</dbReference>
<dbReference type="FunFam" id="3.40.50.1460:FF:000021">
    <property type="entry name" value="GPI-anchor transamidase"/>
    <property type="match status" value="1"/>
</dbReference>
<dbReference type="PANTHER" id="PTHR48067:SF1">
    <property type="entry name" value="GPI-ANCHOR TRANSAMIDASE"/>
    <property type="match status" value="1"/>
</dbReference>
<evidence type="ECO:0000256" key="1">
    <source>
        <dbReference type="ARBA" id="ARBA00004687"/>
    </source>
</evidence>
<organism evidence="7">
    <name type="scientific">Dunaliella tertiolecta</name>
    <name type="common">Green alga</name>
    <dbReference type="NCBI Taxonomy" id="3047"/>
    <lineage>
        <taxon>Eukaryota</taxon>
        <taxon>Viridiplantae</taxon>
        <taxon>Chlorophyta</taxon>
        <taxon>core chlorophytes</taxon>
        <taxon>Chlorophyceae</taxon>
        <taxon>CS clade</taxon>
        <taxon>Chlamydomonadales</taxon>
        <taxon>Dunaliellaceae</taxon>
        <taxon>Dunaliella</taxon>
    </lineage>
</organism>
<feature type="chain" id="PRO_5031248267" description="GPI-anchor transamidase" evidence="6">
    <location>
        <begin position="23"/>
        <end position="397"/>
    </location>
</feature>
<dbReference type="EMBL" id="HBIP01027818">
    <property type="protein sequence ID" value="CAE0501749.1"/>
    <property type="molecule type" value="Transcribed_RNA"/>
</dbReference>
<comment type="similarity">
    <text evidence="2">Belongs to the peptidase C13 family.</text>
</comment>
<evidence type="ECO:0008006" key="8">
    <source>
        <dbReference type="Google" id="ProtNLM"/>
    </source>
</evidence>
<keyword evidence="3" id="KW-0337">GPI-anchor biosynthesis</keyword>
<dbReference type="InterPro" id="IPR028361">
    <property type="entry name" value="GPI_transamidase"/>
</dbReference>
<dbReference type="PRINTS" id="PR00776">
    <property type="entry name" value="HEMOGLOBNASE"/>
</dbReference>
<dbReference type="GO" id="GO:0006508">
    <property type="term" value="P:proteolysis"/>
    <property type="evidence" value="ECO:0007669"/>
    <property type="project" value="InterPro"/>
</dbReference>
<name>A0A7S3R3V7_DUNTE</name>
<evidence type="ECO:0000256" key="2">
    <source>
        <dbReference type="ARBA" id="ARBA00009941"/>
    </source>
</evidence>
<gene>
    <name evidence="7" type="ORF">DTER00134_LOCUS16822</name>
</gene>
<dbReference type="InterPro" id="IPR001096">
    <property type="entry name" value="Peptidase_C13"/>
</dbReference>
<protein>
    <recommendedName>
        <fullName evidence="8">GPI-anchor transamidase</fullName>
    </recommendedName>
</protein>
<evidence type="ECO:0000256" key="4">
    <source>
        <dbReference type="ARBA" id="ARBA00022729"/>
    </source>
</evidence>
<dbReference type="GO" id="GO:0006506">
    <property type="term" value="P:GPI anchor biosynthetic process"/>
    <property type="evidence" value="ECO:0007669"/>
    <property type="project" value="UniProtKB-UniPathway"/>
</dbReference>
<comment type="pathway">
    <text evidence="1">Glycolipid biosynthesis; glycosylphosphatidylinositol-anchor biosynthesis.</text>
</comment>
<evidence type="ECO:0000313" key="7">
    <source>
        <dbReference type="EMBL" id="CAE0501749.1"/>
    </source>
</evidence>
<reference evidence="7" key="1">
    <citation type="submission" date="2021-01" db="EMBL/GenBank/DDBJ databases">
        <authorList>
            <person name="Corre E."/>
            <person name="Pelletier E."/>
            <person name="Niang G."/>
            <person name="Scheremetjew M."/>
            <person name="Finn R."/>
            <person name="Kale V."/>
            <person name="Holt S."/>
            <person name="Cochrane G."/>
            <person name="Meng A."/>
            <person name="Brown T."/>
            <person name="Cohen L."/>
        </authorList>
    </citation>
    <scope>NUCLEOTIDE SEQUENCE</scope>
    <source>
        <strain evidence="7">CCMP1320</strain>
    </source>
</reference>
<dbReference type="GO" id="GO:0016255">
    <property type="term" value="P:attachment of GPI anchor to protein"/>
    <property type="evidence" value="ECO:0007669"/>
    <property type="project" value="InterPro"/>
</dbReference>
<accession>A0A7S3R3V7</accession>
<evidence type="ECO:0000256" key="5">
    <source>
        <dbReference type="SAM" id="MobiDB-lite"/>
    </source>
</evidence>
<keyword evidence="4 6" id="KW-0732">Signal</keyword>
<dbReference type="UniPathway" id="UPA00196"/>
<evidence type="ECO:0000256" key="6">
    <source>
        <dbReference type="SAM" id="SignalP"/>
    </source>
</evidence>
<dbReference type="GO" id="GO:0042765">
    <property type="term" value="C:GPI-anchor transamidase complex"/>
    <property type="evidence" value="ECO:0007669"/>
    <property type="project" value="InterPro"/>
</dbReference>
<proteinExistence type="inferred from homology"/>
<sequence>MVRLLPVLLVVLACTSLQNVLGTARQQHSSNFAVLVSSSRSWRNYRHTSNLLSIYRTVKRLGIPDSNILLFLADDHACNPRNPWKANMFKSDDHALNVYGDNVEVDYRGYEVTIENLLRVLTGRHEPAVPKSKRLLSDRGSNILIYMTGHGGDEFLKFQDVAELLAQDLADALDQMAEKERYNEILLMVETCEANTLTNRITAPRIITMASSLKGESSYSYRNDYVLGQALVDRFTHLTLEFAEKVDLSSKATLQDLVSNYRFSAMSSHYAHRILPGINRSLSEVRLTEFFGGVSTAHLLPQAYPLGRRPDLDQHSRQGQQQDPTAGSIPASCSQEHDDAKPQKPYWAASTPEQRQHHSHLHVPSQQDWALTAAVVSLCVALGSASFLSSRRRQEEL</sequence>
<feature type="signal peptide" evidence="6">
    <location>
        <begin position="1"/>
        <end position="22"/>
    </location>
</feature>